<feature type="transmembrane region" description="Helical" evidence="1">
    <location>
        <begin position="12"/>
        <end position="42"/>
    </location>
</feature>
<evidence type="ECO:0000313" key="3">
    <source>
        <dbReference type="Proteomes" id="UP000058925"/>
    </source>
</evidence>
<dbReference type="AlphaFoldDB" id="A0A654M2B1"/>
<dbReference type="KEGG" id="taa:NMY3_03392"/>
<evidence type="ECO:0008006" key="4">
    <source>
        <dbReference type="Google" id="ProtNLM"/>
    </source>
</evidence>
<evidence type="ECO:0000313" key="2">
    <source>
        <dbReference type="EMBL" id="ALI37575.1"/>
    </source>
</evidence>
<proteinExistence type="predicted"/>
<feature type="transmembrane region" description="Helical" evidence="1">
    <location>
        <begin position="98"/>
        <end position="120"/>
    </location>
</feature>
<keyword evidence="1" id="KW-1133">Transmembrane helix</keyword>
<sequence length="158" mass="16736">MLNLTTNKERPDGITVIAILIIIGGIFLITGGISLMGLGAVLSMTSENIIQSNDTSGDLTQLASLGTIPLAIGAVLLILGIAYLVVSYGLLKAKAWAWVITIIVTIIGLIIQIISAIIAGSITSSVLYGLVSHIVGIFISGVIIYYMFRPNVKAYYRK</sequence>
<keyword evidence="3" id="KW-1185">Reference proteome</keyword>
<keyword evidence="1" id="KW-0812">Transmembrane</keyword>
<accession>A0A654M2B1</accession>
<feature type="transmembrane region" description="Helical" evidence="1">
    <location>
        <begin position="62"/>
        <end position="86"/>
    </location>
</feature>
<dbReference type="Proteomes" id="UP000058925">
    <property type="component" value="Chromosome"/>
</dbReference>
<dbReference type="EMBL" id="CP012850">
    <property type="protein sequence ID" value="ALI37575.1"/>
    <property type="molecule type" value="Genomic_DNA"/>
</dbReference>
<organism evidence="2 3">
    <name type="scientific">Candidatus Nitrosocosmicus oleophilus</name>
    <dbReference type="NCBI Taxonomy" id="1353260"/>
    <lineage>
        <taxon>Archaea</taxon>
        <taxon>Nitrososphaerota</taxon>
        <taxon>Nitrososphaeria</taxon>
        <taxon>Nitrososphaerales</taxon>
        <taxon>Nitrososphaeraceae</taxon>
        <taxon>Candidatus Nitrosocosmicus</taxon>
    </lineage>
</organism>
<protein>
    <recommendedName>
        <fullName evidence="4">DUF2127 domain-containing protein</fullName>
    </recommendedName>
</protein>
<gene>
    <name evidence="2" type="ORF">NMY3_03392</name>
</gene>
<evidence type="ECO:0000256" key="1">
    <source>
        <dbReference type="SAM" id="Phobius"/>
    </source>
</evidence>
<reference evidence="3" key="1">
    <citation type="submission" date="2015-10" db="EMBL/GenBank/DDBJ databases">
        <title>Niche specialization of a soil ammonia-oxidizing archaeon, Candidatus Nitrosocosmicus oleophilus.</title>
        <authorList>
            <person name="Jung M.-Y."/>
            <person name="Rhee S.-K."/>
        </authorList>
    </citation>
    <scope>NUCLEOTIDE SEQUENCE [LARGE SCALE GENOMIC DNA]</scope>
    <source>
        <strain evidence="3">MY3</strain>
    </source>
</reference>
<feature type="transmembrane region" description="Helical" evidence="1">
    <location>
        <begin position="126"/>
        <end position="148"/>
    </location>
</feature>
<keyword evidence="1" id="KW-0472">Membrane</keyword>
<name>A0A654M2B1_9ARCH</name>